<dbReference type="Pfam" id="PF08447">
    <property type="entry name" value="PAS_3"/>
    <property type="match status" value="1"/>
</dbReference>
<keyword evidence="11" id="KW-1185">Reference proteome</keyword>
<accession>L9XQ97</accession>
<protein>
    <recommendedName>
        <fullName evidence="2">histidine kinase</fullName>
        <ecNumber evidence="2">2.7.13.3</ecNumber>
    </recommendedName>
</protein>
<dbReference type="InterPro" id="IPR001610">
    <property type="entry name" value="PAC"/>
</dbReference>
<dbReference type="PANTHER" id="PTHR43304:SF1">
    <property type="entry name" value="PAC DOMAIN-CONTAINING PROTEIN"/>
    <property type="match status" value="1"/>
</dbReference>
<evidence type="ECO:0000256" key="6">
    <source>
        <dbReference type="SAM" id="Coils"/>
    </source>
</evidence>
<feature type="coiled-coil region" evidence="6">
    <location>
        <begin position="625"/>
        <end position="655"/>
    </location>
</feature>
<reference evidence="10 11" key="1">
    <citation type="journal article" date="2014" name="PLoS Genet.">
        <title>Phylogenetically driven sequencing of extremely halophilic archaea reveals strategies for static and dynamic osmo-response.</title>
        <authorList>
            <person name="Becker E.A."/>
            <person name="Seitzer P.M."/>
            <person name="Tritt A."/>
            <person name="Larsen D."/>
            <person name="Krusor M."/>
            <person name="Yao A.I."/>
            <person name="Wu D."/>
            <person name="Madern D."/>
            <person name="Eisen J.A."/>
            <person name="Darling A.E."/>
            <person name="Facciotti M.T."/>
        </authorList>
    </citation>
    <scope>NUCLEOTIDE SEQUENCE [LARGE SCALE GENOMIC DNA]</scope>
    <source>
        <strain evidence="10 11">JCM 10478</strain>
    </source>
</reference>
<keyword evidence="5 10" id="KW-0418">Kinase</keyword>
<dbReference type="InterPro" id="IPR013656">
    <property type="entry name" value="PAS_4"/>
</dbReference>
<organism evidence="10 11">
    <name type="scientific">Natrinema versiforme JCM 10478</name>
    <dbReference type="NCBI Taxonomy" id="1227496"/>
    <lineage>
        <taxon>Archaea</taxon>
        <taxon>Methanobacteriati</taxon>
        <taxon>Methanobacteriota</taxon>
        <taxon>Stenosarchaea group</taxon>
        <taxon>Halobacteria</taxon>
        <taxon>Halobacteriales</taxon>
        <taxon>Natrialbaceae</taxon>
        <taxon>Natrinema</taxon>
    </lineage>
</organism>
<proteinExistence type="predicted"/>
<evidence type="ECO:0000259" key="7">
    <source>
        <dbReference type="PROSITE" id="PS50109"/>
    </source>
</evidence>
<dbReference type="NCBIfam" id="TIGR00229">
    <property type="entry name" value="sensory_box"/>
    <property type="match status" value="4"/>
</dbReference>
<keyword evidence="3" id="KW-0597">Phosphoprotein</keyword>
<dbReference type="PATRIC" id="fig|1227496.3.peg.3610"/>
<dbReference type="PROSITE" id="PS50109">
    <property type="entry name" value="HIS_KIN"/>
    <property type="match status" value="1"/>
</dbReference>
<dbReference type="InterPro" id="IPR035965">
    <property type="entry name" value="PAS-like_dom_sf"/>
</dbReference>
<feature type="domain" description="PAS" evidence="8">
    <location>
        <begin position="389"/>
        <end position="462"/>
    </location>
</feature>
<feature type="domain" description="PAC" evidence="9">
    <location>
        <begin position="585"/>
        <end position="637"/>
    </location>
</feature>
<dbReference type="SUPFAM" id="SSF55785">
    <property type="entry name" value="PYP-like sensor domain (PAS domain)"/>
    <property type="match status" value="5"/>
</dbReference>
<dbReference type="FunFam" id="3.30.565.10:FF:000006">
    <property type="entry name" value="Sensor histidine kinase WalK"/>
    <property type="match status" value="1"/>
</dbReference>
<keyword evidence="4" id="KW-0808">Transferase</keyword>
<dbReference type="Gene3D" id="3.30.450.20">
    <property type="entry name" value="PAS domain"/>
    <property type="match status" value="5"/>
</dbReference>
<name>L9XQ97_9EURY</name>
<dbReference type="InterPro" id="IPR003661">
    <property type="entry name" value="HisK_dim/P_dom"/>
</dbReference>
<evidence type="ECO:0000313" key="11">
    <source>
        <dbReference type="Proteomes" id="UP000011632"/>
    </source>
</evidence>
<dbReference type="PROSITE" id="PS50112">
    <property type="entry name" value="PAS"/>
    <property type="match status" value="3"/>
</dbReference>
<dbReference type="Pfam" id="PF02518">
    <property type="entry name" value="HATPase_c"/>
    <property type="match status" value="1"/>
</dbReference>
<dbReference type="InterPro" id="IPR005467">
    <property type="entry name" value="His_kinase_dom"/>
</dbReference>
<dbReference type="InterPro" id="IPR000014">
    <property type="entry name" value="PAS"/>
</dbReference>
<dbReference type="Pfam" id="PF13426">
    <property type="entry name" value="PAS_9"/>
    <property type="match status" value="1"/>
</dbReference>
<evidence type="ECO:0000256" key="4">
    <source>
        <dbReference type="ARBA" id="ARBA00022679"/>
    </source>
</evidence>
<evidence type="ECO:0000256" key="3">
    <source>
        <dbReference type="ARBA" id="ARBA00022553"/>
    </source>
</evidence>
<dbReference type="SMART" id="SM00388">
    <property type="entry name" value="HisKA"/>
    <property type="match status" value="1"/>
</dbReference>
<comment type="catalytic activity">
    <reaction evidence="1">
        <text>ATP + protein L-histidine = ADP + protein N-phospho-L-histidine.</text>
        <dbReference type="EC" id="2.7.13.3"/>
    </reaction>
</comment>
<keyword evidence="6" id="KW-0175">Coiled coil</keyword>
<dbReference type="SMART" id="SM00091">
    <property type="entry name" value="PAS"/>
    <property type="match status" value="4"/>
</dbReference>
<dbReference type="OrthoDB" id="106630at2157"/>
<feature type="domain" description="PAC" evidence="9">
    <location>
        <begin position="338"/>
        <end position="388"/>
    </location>
</feature>
<feature type="domain" description="PAS" evidence="8">
    <location>
        <begin position="21"/>
        <end position="91"/>
    </location>
</feature>
<dbReference type="SUPFAM" id="SSF55874">
    <property type="entry name" value="ATPase domain of HSP90 chaperone/DNA topoisomerase II/histidine kinase"/>
    <property type="match status" value="1"/>
</dbReference>
<evidence type="ECO:0000259" key="9">
    <source>
        <dbReference type="PROSITE" id="PS50113"/>
    </source>
</evidence>
<dbReference type="EMBL" id="AOID01000053">
    <property type="protein sequence ID" value="ELY63945.1"/>
    <property type="molecule type" value="Genomic_DNA"/>
</dbReference>
<evidence type="ECO:0000256" key="2">
    <source>
        <dbReference type="ARBA" id="ARBA00012438"/>
    </source>
</evidence>
<dbReference type="InterPro" id="IPR003594">
    <property type="entry name" value="HATPase_dom"/>
</dbReference>
<dbReference type="Pfam" id="PF08448">
    <property type="entry name" value="PAS_4"/>
    <property type="match status" value="3"/>
</dbReference>
<dbReference type="Proteomes" id="UP000011632">
    <property type="component" value="Unassembled WGS sequence"/>
</dbReference>
<dbReference type="CDD" id="cd00130">
    <property type="entry name" value="PAS"/>
    <property type="match status" value="3"/>
</dbReference>
<dbReference type="RefSeq" id="WP_006432681.1">
    <property type="nucleotide sequence ID" value="NZ_AOID01000053.1"/>
</dbReference>
<evidence type="ECO:0000259" key="8">
    <source>
        <dbReference type="PROSITE" id="PS50112"/>
    </source>
</evidence>
<dbReference type="CDD" id="cd00082">
    <property type="entry name" value="HisKA"/>
    <property type="match status" value="1"/>
</dbReference>
<feature type="domain" description="Histidine kinase" evidence="7">
    <location>
        <begin position="655"/>
        <end position="868"/>
    </location>
</feature>
<dbReference type="GO" id="GO:0000155">
    <property type="term" value="F:phosphorelay sensor kinase activity"/>
    <property type="evidence" value="ECO:0007669"/>
    <property type="project" value="InterPro"/>
</dbReference>
<sequence>MSDRGTVTETTVLEDENDSATRQRYRTLTELLDDGLYRLDATGRFVAVNDVLIERLGYTRDDLLGEHVTTIFEDADRDRVRDALADCRMGNRDGTTTLEAVVRAADGRRLTCEFRLQPIAVDGEGRGVLGLARDITAQTERERELAESERRYRTLAESFPNGVVTLFDRDLEYTLAAGQGFADLDADPADVEGQHFRDVVPEETADALEPAFRAALEGAERTVELEFNGRIWSVRTVPVTDGGDVSAGMAVAREITERKNRERELAKYETIVETINDGIYVKDEDGRFTMVNDAYASLTGYSRAELVGEHASLVVDEATLTQSEARREAMAAGDATTPTMEAMIQRADGEQVPTEGTFATLRTGAETKQIGVVRDITERKRMERDLRESEARFRLLADNLEDVVWLSTTETKEILYINPAYEELWGRDSAALDDDPRAFADGIHPDDRERVMAAYADLPDDEFDEEFRIVTPDGEHRWIHARAAAVHDEDRDVSRIVGIAEDVSERTERERALEQSERRYRTLAENFPNGAVGVYDTNLRYTLTRGAVLGDRLPNADRLEGSRVSDIFPEELVADLEGVLRAAVEDGETGSITIEFDGRNWRVWAAPLQDCDGEVFAGLSFTQDVTEQVERERRLEELVAKLEESNKRLEQFAYAASHDLQEPLRMVSSYLQLIDGRYADALDDEAEEFLAYAVDGAERMRDMIDALLEYSRIETRGDPLEPVDLEAVFESVLDDLRLQIEDADATVTADELPRVEGDADQLRQVLQNLLSNAITYSGDEPPDVSVSAERDGDEWVVSVHDEGIGIAAEEQDRIFEVFQRLHSCEEYAGTGIGLALCQRIVERHGGDIWVDSTAGEGATFSFSLPAVESAQ</sequence>
<feature type="domain" description="PAS" evidence="8">
    <location>
        <begin position="264"/>
        <end position="333"/>
    </location>
</feature>
<dbReference type="InterPro" id="IPR004358">
    <property type="entry name" value="Sig_transdc_His_kin-like_C"/>
</dbReference>
<feature type="domain" description="PAC" evidence="9">
    <location>
        <begin position="463"/>
        <end position="515"/>
    </location>
</feature>
<evidence type="ECO:0000256" key="5">
    <source>
        <dbReference type="ARBA" id="ARBA00022777"/>
    </source>
</evidence>
<gene>
    <name evidence="10" type="ORF">C489_17897</name>
</gene>
<dbReference type="SMART" id="SM00387">
    <property type="entry name" value="HATPase_c"/>
    <property type="match status" value="1"/>
</dbReference>
<dbReference type="InterPro" id="IPR000700">
    <property type="entry name" value="PAS-assoc_C"/>
</dbReference>
<dbReference type="SMART" id="SM00086">
    <property type="entry name" value="PAC"/>
    <property type="match status" value="3"/>
</dbReference>
<feature type="domain" description="PAC" evidence="9">
    <location>
        <begin position="96"/>
        <end position="147"/>
    </location>
</feature>
<dbReference type="InterPro" id="IPR052162">
    <property type="entry name" value="Sensor_kinase/Photoreceptor"/>
</dbReference>
<dbReference type="InterPro" id="IPR036097">
    <property type="entry name" value="HisK_dim/P_sf"/>
</dbReference>
<evidence type="ECO:0000256" key="1">
    <source>
        <dbReference type="ARBA" id="ARBA00000085"/>
    </source>
</evidence>
<dbReference type="AlphaFoldDB" id="L9XQ97"/>
<dbReference type="InterPro" id="IPR013655">
    <property type="entry name" value="PAS_fold_3"/>
</dbReference>
<dbReference type="PROSITE" id="PS50113">
    <property type="entry name" value="PAC"/>
    <property type="match status" value="4"/>
</dbReference>
<dbReference type="PANTHER" id="PTHR43304">
    <property type="entry name" value="PHYTOCHROME-LIKE PROTEIN CPH1"/>
    <property type="match status" value="1"/>
</dbReference>
<dbReference type="Pfam" id="PF00512">
    <property type="entry name" value="HisKA"/>
    <property type="match status" value="1"/>
</dbReference>
<dbReference type="EC" id="2.7.13.3" evidence="2"/>
<dbReference type="Gene3D" id="3.30.565.10">
    <property type="entry name" value="Histidine kinase-like ATPase, C-terminal domain"/>
    <property type="match status" value="1"/>
</dbReference>
<dbReference type="STRING" id="1227496.C489_17897"/>
<comment type="caution">
    <text evidence="10">The sequence shown here is derived from an EMBL/GenBank/DDBJ whole genome shotgun (WGS) entry which is preliminary data.</text>
</comment>
<evidence type="ECO:0000313" key="10">
    <source>
        <dbReference type="EMBL" id="ELY63945.1"/>
    </source>
</evidence>
<dbReference type="InterPro" id="IPR036890">
    <property type="entry name" value="HATPase_C_sf"/>
</dbReference>
<dbReference type="PRINTS" id="PR00344">
    <property type="entry name" value="BCTRLSENSOR"/>
</dbReference>
<dbReference type="SUPFAM" id="SSF47384">
    <property type="entry name" value="Homodimeric domain of signal transducing histidine kinase"/>
    <property type="match status" value="1"/>
</dbReference>
<dbReference type="Gene3D" id="1.10.287.130">
    <property type="match status" value="1"/>
</dbReference>